<evidence type="ECO:0000313" key="1">
    <source>
        <dbReference type="EMBL" id="KAI0066128.1"/>
    </source>
</evidence>
<sequence length="692" mass="74456">MPACPVRPFRLHLPHRQGSLCIATHIAAARLYATSSVASAAASTSQLPPSDVGNPVQTSNRLQHAHTITALHTSRGILPKILAPGSPEFLFWNGLLKGLSDELSGTTAETHTTEQLRVVVYPVDQYSSADALVGALLEDPFSSEAENERIRRRWEGREADRIEFEYGSPTPSKTKPAEDSQISPLERPSPIYLSSPFLTSLSRPVHLTELRPSSSDRPSVDHLHALYTADIPIIVVNPLTRPLASLFSCTANSDDAPFCPYPLPPHAILLITSPSPTSPPPSLLAHIASLLPSNSHHKILLVDPARAHSAVRSLQSAPSDPLHVQRYSDDAVGSGLSALTQTLKTLFPPSSSSDKRSLQAQKAAAVLRASTSLLHAKLGYASRELRNAMGVVQLLREKVEIVRGEAEMRVFGKPSESSAGGTEALEALGGVNKVHEAMKMADEVVKPVTARLSWWLACLMPDEVIWRIDLTVRHVWITIERVLLPTLAPLPSGQARLAALTHTQLATLPASLYSPVLVNALDQIAHSPTYPLQAVAVLSTIVQRLARLDTGSTPKLARAAHGLLLRVVGSVGSGVAAMVAVGTWGWGFDSEGLGTAVGAGLLVAAAGIRWATGQWHRAREAWSQDWKRVQEGAERDVKDALDKALETQVLVVPVRACEGIEELVAKRRDEIDILKGEVGKIESTMLESKGSS</sequence>
<reference evidence="1" key="2">
    <citation type="journal article" date="2022" name="New Phytol.">
        <title>Evolutionary transition to the ectomycorrhizal habit in the genomes of a hyperdiverse lineage of mushroom-forming fungi.</title>
        <authorList>
            <person name="Looney B."/>
            <person name="Miyauchi S."/>
            <person name="Morin E."/>
            <person name="Drula E."/>
            <person name="Courty P.E."/>
            <person name="Kohler A."/>
            <person name="Kuo A."/>
            <person name="LaButti K."/>
            <person name="Pangilinan J."/>
            <person name="Lipzen A."/>
            <person name="Riley R."/>
            <person name="Andreopoulos W."/>
            <person name="He G."/>
            <person name="Johnson J."/>
            <person name="Nolan M."/>
            <person name="Tritt A."/>
            <person name="Barry K.W."/>
            <person name="Grigoriev I.V."/>
            <person name="Nagy L.G."/>
            <person name="Hibbett D."/>
            <person name="Henrissat B."/>
            <person name="Matheny P.B."/>
            <person name="Labbe J."/>
            <person name="Martin F.M."/>
        </authorList>
    </citation>
    <scope>NUCLEOTIDE SEQUENCE</scope>
    <source>
        <strain evidence="1">HHB10654</strain>
    </source>
</reference>
<accession>A0ACB8TDB2</accession>
<organism evidence="1 2">
    <name type="scientific">Artomyces pyxidatus</name>
    <dbReference type="NCBI Taxonomy" id="48021"/>
    <lineage>
        <taxon>Eukaryota</taxon>
        <taxon>Fungi</taxon>
        <taxon>Dikarya</taxon>
        <taxon>Basidiomycota</taxon>
        <taxon>Agaricomycotina</taxon>
        <taxon>Agaricomycetes</taxon>
        <taxon>Russulales</taxon>
        <taxon>Auriscalpiaceae</taxon>
        <taxon>Artomyces</taxon>
    </lineage>
</organism>
<protein>
    <submittedName>
        <fullName evidence="1">Uncharacterized protein</fullName>
    </submittedName>
</protein>
<keyword evidence="2" id="KW-1185">Reference proteome</keyword>
<evidence type="ECO:0000313" key="2">
    <source>
        <dbReference type="Proteomes" id="UP000814140"/>
    </source>
</evidence>
<comment type="caution">
    <text evidence="1">The sequence shown here is derived from an EMBL/GenBank/DDBJ whole genome shotgun (WGS) entry which is preliminary data.</text>
</comment>
<proteinExistence type="predicted"/>
<dbReference type="EMBL" id="MU277193">
    <property type="protein sequence ID" value="KAI0066128.1"/>
    <property type="molecule type" value="Genomic_DNA"/>
</dbReference>
<reference evidence="1" key="1">
    <citation type="submission" date="2021-03" db="EMBL/GenBank/DDBJ databases">
        <authorList>
            <consortium name="DOE Joint Genome Institute"/>
            <person name="Ahrendt S."/>
            <person name="Looney B.P."/>
            <person name="Miyauchi S."/>
            <person name="Morin E."/>
            <person name="Drula E."/>
            <person name="Courty P.E."/>
            <person name="Chicoki N."/>
            <person name="Fauchery L."/>
            <person name="Kohler A."/>
            <person name="Kuo A."/>
            <person name="Labutti K."/>
            <person name="Pangilinan J."/>
            <person name="Lipzen A."/>
            <person name="Riley R."/>
            <person name="Andreopoulos W."/>
            <person name="He G."/>
            <person name="Johnson J."/>
            <person name="Barry K.W."/>
            <person name="Grigoriev I.V."/>
            <person name="Nagy L."/>
            <person name="Hibbett D."/>
            <person name="Henrissat B."/>
            <person name="Matheny P.B."/>
            <person name="Labbe J."/>
            <person name="Martin F."/>
        </authorList>
    </citation>
    <scope>NUCLEOTIDE SEQUENCE</scope>
    <source>
        <strain evidence="1">HHB10654</strain>
    </source>
</reference>
<dbReference type="Proteomes" id="UP000814140">
    <property type="component" value="Unassembled WGS sequence"/>
</dbReference>
<gene>
    <name evidence="1" type="ORF">BV25DRAFT_1821019</name>
</gene>
<name>A0ACB8TDB2_9AGAM</name>